<keyword evidence="2" id="KW-1185">Reference proteome</keyword>
<dbReference type="PANTHER" id="PTHR37475">
    <property type="entry name" value="ZYGOTE-SPECIFIC CLASS V COPY B GENE PROTEIN"/>
    <property type="match status" value="1"/>
</dbReference>
<proteinExistence type="predicted"/>
<organism evidence="1 2">
    <name type="scientific">Kipferlia bialata</name>
    <dbReference type="NCBI Taxonomy" id="797122"/>
    <lineage>
        <taxon>Eukaryota</taxon>
        <taxon>Metamonada</taxon>
        <taxon>Carpediemonas-like organisms</taxon>
        <taxon>Kipferlia</taxon>
    </lineage>
</organism>
<comment type="caution">
    <text evidence="1">The sequence shown here is derived from an EMBL/GenBank/DDBJ whole genome shotgun (WGS) entry which is preliminary data.</text>
</comment>
<dbReference type="AlphaFoldDB" id="A0A9K3DB72"/>
<name>A0A9K3DB72_9EUKA</name>
<evidence type="ECO:0000313" key="2">
    <source>
        <dbReference type="Proteomes" id="UP000265618"/>
    </source>
</evidence>
<dbReference type="PANTHER" id="PTHR37475:SF1">
    <property type="entry name" value="ZYGOTE-SPECIFIC PROTEIN"/>
    <property type="match status" value="1"/>
</dbReference>
<dbReference type="OrthoDB" id="10063670at2759"/>
<gene>
    <name evidence="1" type="ORF">KIPB_015417</name>
</gene>
<accession>A0A9K3DB72</accession>
<sequence length="75" mass="7372">MLSEASYGVCQVGCDAGAVACYSAAGFVFGTVTAGLGTPAAVLTCNSILSACMTTCAVRYLGEASAEGTGTICIY</sequence>
<evidence type="ECO:0000313" key="1">
    <source>
        <dbReference type="EMBL" id="GIQ91937.1"/>
    </source>
</evidence>
<dbReference type="Proteomes" id="UP000265618">
    <property type="component" value="Unassembled WGS sequence"/>
</dbReference>
<protein>
    <submittedName>
        <fullName evidence="1">Uncharacterized protein</fullName>
    </submittedName>
</protein>
<dbReference type="EMBL" id="BDIP01008623">
    <property type="protein sequence ID" value="GIQ91937.1"/>
    <property type="molecule type" value="Genomic_DNA"/>
</dbReference>
<reference evidence="1 2" key="1">
    <citation type="journal article" date="2018" name="PLoS ONE">
        <title>The draft genome of Kipferlia bialata reveals reductive genome evolution in fornicate parasites.</title>
        <authorList>
            <person name="Tanifuji G."/>
            <person name="Takabayashi S."/>
            <person name="Kume K."/>
            <person name="Takagi M."/>
            <person name="Nakayama T."/>
            <person name="Kamikawa R."/>
            <person name="Inagaki Y."/>
            <person name="Hashimoto T."/>
        </authorList>
    </citation>
    <scope>NUCLEOTIDE SEQUENCE [LARGE SCALE GENOMIC DNA]</scope>
    <source>
        <strain evidence="1">NY0173</strain>
    </source>
</reference>